<sequence length="380" mass="43714">MVAEILNVTEKAVFDNAIINADKHTHQPYANSTFKNNDTIRIPIENEDVYTLPCGSFLYIEGRLLKKDGTVPTNTTFINNGILYLFDEIRYELGGKVIDRVRNPGMTTTMKGYASYNENESKRLINSGWLPPALGAVKGVALHTRNLIDTNGYFNVCIPLRMILGFGEDFRKIILNIRQELVLVRSSTDNNALFCSATPAEEVDVHLDQICWKIPHVSVADAERLKLLRYVDRNLNMELSFRSWELHEYPLLNQSYSHNWTVKTTSQLEKPRFIIFGFQTDKDFDLSRFAVLYEMYVNFQQSYYGNVSEPLFDPKEFRTIAPLVIVDCSYQNEIVKSGSIDIRLEIQTKRNIPDKTAAYCLIIHDRVIRYNPSTNLVQEV</sequence>
<protein>
    <submittedName>
        <fullName evidence="3">Uncharacterized protein LOC112905851 isoform X2</fullName>
    </submittedName>
</protein>
<dbReference type="OrthoDB" id="6761856at2759"/>
<evidence type="ECO:0000313" key="3">
    <source>
        <dbReference type="RefSeq" id="XP_025834837.1"/>
    </source>
</evidence>
<feature type="domain" description="Double jelly roll-like" evidence="1">
    <location>
        <begin position="78"/>
        <end position="286"/>
    </location>
</feature>
<dbReference type="GeneID" id="112905851"/>
<proteinExistence type="predicted"/>
<dbReference type="PANTHER" id="PTHR36159">
    <property type="entry name" value="PROTEIN CBG23766"/>
    <property type="match status" value="1"/>
</dbReference>
<evidence type="ECO:0000313" key="2">
    <source>
        <dbReference type="Proteomes" id="UP000192223"/>
    </source>
</evidence>
<accession>A0A7F5RFT5</accession>
<gene>
    <name evidence="3" type="primary">LOC112905851</name>
</gene>
<dbReference type="Proteomes" id="UP000192223">
    <property type="component" value="Unplaced"/>
</dbReference>
<dbReference type="AlphaFoldDB" id="A0A7F5RFT5"/>
<dbReference type="InterPro" id="IPR049512">
    <property type="entry name" value="DJR-like_dom"/>
</dbReference>
<reference evidence="3" key="1">
    <citation type="submission" date="2025-08" db="UniProtKB">
        <authorList>
            <consortium name="RefSeq"/>
        </authorList>
    </citation>
    <scope>IDENTIFICATION</scope>
    <source>
        <tissue evidence="3">Entire body</tissue>
    </source>
</reference>
<dbReference type="PANTHER" id="PTHR36159:SF1">
    <property type="entry name" value="RETROVIRUS-RELATED POL POLYPROTEIN FROM TRANSPOSON 412-LIKE PROTEIN"/>
    <property type="match status" value="1"/>
</dbReference>
<dbReference type="Pfam" id="PF21738">
    <property type="entry name" value="DJR-like_dom"/>
    <property type="match status" value="1"/>
</dbReference>
<keyword evidence="2" id="KW-1185">Reference proteome</keyword>
<name>A0A7F5RFT5_AGRPL</name>
<organism evidence="2 3">
    <name type="scientific">Agrilus planipennis</name>
    <name type="common">Emerald ash borer</name>
    <name type="synonym">Agrilus marcopoli</name>
    <dbReference type="NCBI Taxonomy" id="224129"/>
    <lineage>
        <taxon>Eukaryota</taxon>
        <taxon>Metazoa</taxon>
        <taxon>Ecdysozoa</taxon>
        <taxon>Arthropoda</taxon>
        <taxon>Hexapoda</taxon>
        <taxon>Insecta</taxon>
        <taxon>Pterygota</taxon>
        <taxon>Neoptera</taxon>
        <taxon>Endopterygota</taxon>
        <taxon>Coleoptera</taxon>
        <taxon>Polyphaga</taxon>
        <taxon>Elateriformia</taxon>
        <taxon>Buprestoidea</taxon>
        <taxon>Buprestidae</taxon>
        <taxon>Agrilinae</taxon>
        <taxon>Agrilus</taxon>
    </lineage>
</organism>
<dbReference type="RefSeq" id="XP_025834837.1">
    <property type="nucleotide sequence ID" value="XM_025979052.1"/>
</dbReference>
<evidence type="ECO:0000259" key="1">
    <source>
        <dbReference type="Pfam" id="PF21738"/>
    </source>
</evidence>